<keyword evidence="6" id="KW-1185">Reference proteome</keyword>
<dbReference type="GO" id="GO:0031012">
    <property type="term" value="C:extracellular matrix"/>
    <property type="evidence" value="ECO:0007669"/>
    <property type="project" value="TreeGrafter"/>
</dbReference>
<dbReference type="SMART" id="SM00364">
    <property type="entry name" value="LRR_BAC"/>
    <property type="match status" value="10"/>
</dbReference>
<evidence type="ECO:0008006" key="7">
    <source>
        <dbReference type="Google" id="ProtNLM"/>
    </source>
</evidence>
<gene>
    <name evidence="5" type="ORF">MSPICULIGERA_LOCUS19481</name>
</gene>
<dbReference type="Pfam" id="PF13855">
    <property type="entry name" value="LRR_8"/>
    <property type="match status" value="8"/>
</dbReference>
<dbReference type="SMART" id="SM00365">
    <property type="entry name" value="LRR_SD22"/>
    <property type="match status" value="13"/>
</dbReference>
<dbReference type="Gene3D" id="3.80.10.10">
    <property type="entry name" value="Ribonuclease Inhibitor"/>
    <property type="match status" value="8"/>
</dbReference>
<organism evidence="5 6">
    <name type="scientific">Mesorhabditis spiculigera</name>
    <dbReference type="NCBI Taxonomy" id="96644"/>
    <lineage>
        <taxon>Eukaryota</taxon>
        <taxon>Metazoa</taxon>
        <taxon>Ecdysozoa</taxon>
        <taxon>Nematoda</taxon>
        <taxon>Chromadorea</taxon>
        <taxon>Rhabditida</taxon>
        <taxon>Rhabditina</taxon>
        <taxon>Rhabditomorpha</taxon>
        <taxon>Rhabditoidea</taxon>
        <taxon>Rhabditidae</taxon>
        <taxon>Mesorhabditinae</taxon>
        <taxon>Mesorhabditis</taxon>
    </lineage>
</organism>
<evidence type="ECO:0000256" key="3">
    <source>
        <dbReference type="ARBA" id="ARBA00022737"/>
    </source>
</evidence>
<protein>
    <recommendedName>
        <fullName evidence="7">Chaoptin</fullName>
    </recommendedName>
</protein>
<dbReference type="AlphaFoldDB" id="A0AA36D582"/>
<dbReference type="InterPro" id="IPR003591">
    <property type="entry name" value="Leu-rich_rpt_typical-subtyp"/>
</dbReference>
<name>A0AA36D582_9BILA</name>
<accession>A0AA36D582</accession>
<dbReference type="PROSITE" id="PS51450">
    <property type="entry name" value="LRR"/>
    <property type="match status" value="11"/>
</dbReference>
<comment type="caution">
    <text evidence="5">The sequence shown here is derived from an EMBL/GenBank/DDBJ whole genome shotgun (WGS) entry which is preliminary data.</text>
</comment>
<reference evidence="5" key="1">
    <citation type="submission" date="2023-06" db="EMBL/GenBank/DDBJ databases">
        <authorList>
            <person name="Delattre M."/>
        </authorList>
    </citation>
    <scope>NUCLEOTIDE SEQUENCE</scope>
    <source>
        <strain evidence="5">AF72</strain>
    </source>
</reference>
<keyword evidence="2 4" id="KW-0732">Signal</keyword>
<dbReference type="PANTHER" id="PTHR24373">
    <property type="entry name" value="SLIT RELATED LEUCINE-RICH REPEAT NEURONAL PROTEIN"/>
    <property type="match status" value="1"/>
</dbReference>
<evidence type="ECO:0000256" key="1">
    <source>
        <dbReference type="ARBA" id="ARBA00022614"/>
    </source>
</evidence>
<evidence type="ECO:0000256" key="4">
    <source>
        <dbReference type="SAM" id="SignalP"/>
    </source>
</evidence>
<keyword evidence="1" id="KW-0433">Leucine-rich repeat</keyword>
<dbReference type="PANTHER" id="PTHR24373:SF275">
    <property type="entry name" value="TIR DOMAIN-CONTAINING PROTEIN"/>
    <property type="match status" value="1"/>
</dbReference>
<dbReference type="Proteomes" id="UP001177023">
    <property type="component" value="Unassembled WGS sequence"/>
</dbReference>
<dbReference type="GO" id="GO:0005615">
    <property type="term" value="C:extracellular space"/>
    <property type="evidence" value="ECO:0007669"/>
    <property type="project" value="TreeGrafter"/>
</dbReference>
<feature type="chain" id="PRO_5041202537" description="Chaoptin" evidence="4">
    <location>
        <begin position="26"/>
        <end position="1263"/>
    </location>
</feature>
<evidence type="ECO:0000256" key="2">
    <source>
        <dbReference type="ARBA" id="ARBA00022729"/>
    </source>
</evidence>
<evidence type="ECO:0000313" key="6">
    <source>
        <dbReference type="Proteomes" id="UP001177023"/>
    </source>
</evidence>
<dbReference type="InterPro" id="IPR032675">
    <property type="entry name" value="LRR_dom_sf"/>
</dbReference>
<feature type="non-terminal residue" evidence="5">
    <location>
        <position position="1263"/>
    </location>
</feature>
<proteinExistence type="predicted"/>
<dbReference type="EMBL" id="CATQJA010002663">
    <property type="protein sequence ID" value="CAJ0581317.1"/>
    <property type="molecule type" value="Genomic_DNA"/>
</dbReference>
<evidence type="ECO:0000313" key="5">
    <source>
        <dbReference type="EMBL" id="CAJ0581317.1"/>
    </source>
</evidence>
<dbReference type="SUPFAM" id="SSF52058">
    <property type="entry name" value="L domain-like"/>
    <property type="match status" value="4"/>
</dbReference>
<dbReference type="SMART" id="SM00369">
    <property type="entry name" value="LRR_TYP"/>
    <property type="match status" value="27"/>
</dbReference>
<sequence>MDGQRPFVRVIALLVVLNSASLGLASDAGGLVSTQCRFGGILNIAWKSCECVPVGKDAAIHVMCRQTSAATVPPLPQPEEEASALLEDEHVPSNILALSMTDGGLKFLQQDSFRNNNIQTLDFTNNQIQTVNVNAFRGLEMKLYKLVLTQNNLSVVPSWSLTYLHQLQFLHLEQNRISHIRSNTFDETQMNNLQFLHMDHNQITSIPNLAFNRLRLIVLTLSDNRIVELEKMSLPATLSFLDLKNNLLPQIPYLALKELKNLKSLNLEGNNVSKLLPETDVIFENELKLILRNNKIRRLPDGCLKNFKKFSELDLSYNQIHTISGNVFDGIGQIRELDLSYNNIAYIPENVFANLAKALKKLNLEENILHGLPNSMGELRELTHLNLNGNKLHKLDNAALTGGKRTLLELRVAYNHLKEVPTHVLTGMERLQQLDLSKNKIQTLEKLAFGTFDGTGTSLMFLNLAGNQIKEINDPAVFLYMSSLAYLDLSYNQIVQVGDQAFDKLPGLESLFLQNNKLLTFPLAALGKMPKLRNLVLDGNHVAALPDYSLGKLVRLERLSMAGNRIVTLGDKTFHASSNRELRLINLANNWVTIIQGKTFSQLENIQQIVLAGNRLQAVESFTFSEMRNLRYIDLSRNQIVVISSYSFVNLPQLEVLNLANNYIETMERDVFSKVPKIEHFDISNNKLKRLTCDQISHINTVYHLNAANNHLKSIDLNCIKRSVQTLNLAHNELQSLPKEVMQDFDELRNISLRHNGILEIPVHAFTACHKLEYLDLAKNHIRHLWKGSFINQKRFTRIDLSSNVIQGIQVGVFGKDNLYELDLSDNELMRVPTAALETVANSLSYLNLRRNKISMIDSSQFLGLRNLSMLILSDNVIETIEMSAFQHLQSLRFLDLSHNPITTWHPQAFAELGHSISLLNLADTGLFSMPKLSHRSIRHLNISHNKIYDIQKRDLSSFGKLDVLDVSYNNIHALDSNLFADLSGLKALNISGNKITQLTEEHFQNLRQLEELYASALPSLVKLPEPYAYAYLSHLRVLKLMDLPSSVRNHNVTEILGYLPPLRVLMIEIKDEFLDDQLKRADKRMLRDLMITGSRLKQIAMGALDGLRGLHFHLDIHDTALESFPSSLFNTLSGIHFLSLSLTNNRLATIDPFKFSQMPVVNQHGTVLHSINLRDNPLRCDCDFLWISAWIKHVESLRGTPGGGDLSTQSFSNTYCRGNPSSPSLLEMYEDDEKLSLCLRGTLNSAPKLSTIFVILALVFVF</sequence>
<dbReference type="FunFam" id="3.80.10.10:FF:001164">
    <property type="entry name" value="GH01279p"/>
    <property type="match status" value="1"/>
</dbReference>
<keyword evidence="3" id="KW-0677">Repeat</keyword>
<dbReference type="InterPro" id="IPR001611">
    <property type="entry name" value="Leu-rich_rpt"/>
</dbReference>
<feature type="signal peptide" evidence="4">
    <location>
        <begin position="1"/>
        <end position="25"/>
    </location>
</feature>
<dbReference type="InterPro" id="IPR050328">
    <property type="entry name" value="Dev_Immune_Receptor"/>
</dbReference>